<dbReference type="PANTHER" id="PTHR35368">
    <property type="entry name" value="HYDROPEROXIDE REDUCTASE"/>
    <property type="match status" value="1"/>
</dbReference>
<accession>A0A7L6N2Y9</accession>
<dbReference type="InterPro" id="IPR003718">
    <property type="entry name" value="OsmC/Ohr_fam"/>
</dbReference>
<keyword evidence="2" id="KW-1185">Reference proteome</keyword>
<sequence>MKTFKANAKKLKEGMQVEVNAAGFKMIFDEPEQMGGTNQGVNPMSASLGVMGACQTIVAFMFAKQKGIELEDFSVEIEGDMNMEALMKQNGERTGFSEIRYKMHFKANNTEKELEEFSKFIEENCPVSDTMKNGSKLVNTGIVKE</sequence>
<dbReference type="Gene3D" id="3.30.300.20">
    <property type="match status" value="1"/>
</dbReference>
<dbReference type="AlphaFoldDB" id="A0A7L6N2Y9"/>
<dbReference type="InterPro" id="IPR015946">
    <property type="entry name" value="KH_dom-like_a/b"/>
</dbReference>
<dbReference type="Pfam" id="PF02566">
    <property type="entry name" value="OsmC"/>
    <property type="match status" value="1"/>
</dbReference>
<dbReference type="InterPro" id="IPR036102">
    <property type="entry name" value="OsmC/Ohrsf"/>
</dbReference>
<dbReference type="RefSeq" id="WP_312032402.1">
    <property type="nucleotide sequence ID" value="NZ_CP051151.1"/>
</dbReference>
<dbReference type="EMBL" id="CP051151">
    <property type="protein sequence ID" value="QLY39911.1"/>
    <property type="molecule type" value="Genomic_DNA"/>
</dbReference>
<protein>
    <submittedName>
        <fullName evidence="1">OsmC family protein</fullName>
    </submittedName>
</protein>
<proteinExistence type="predicted"/>
<organism evidence="1 2">
    <name type="scientific">Hujiaoplasma nucleasis</name>
    <dbReference type="NCBI Taxonomy" id="2725268"/>
    <lineage>
        <taxon>Bacteria</taxon>
        <taxon>Bacillati</taxon>
        <taxon>Mycoplasmatota</taxon>
        <taxon>Mollicutes</taxon>
        <taxon>Candidatus Izemoplasmatales</taxon>
        <taxon>Hujiaoplasmataceae</taxon>
        <taxon>Hujiaoplasma</taxon>
    </lineage>
</organism>
<gene>
    <name evidence="1" type="ORF">HF295_03165</name>
</gene>
<dbReference type="SUPFAM" id="SSF82784">
    <property type="entry name" value="OsmC-like"/>
    <property type="match status" value="1"/>
</dbReference>
<dbReference type="Proteomes" id="UP000512167">
    <property type="component" value="Chromosome"/>
</dbReference>
<dbReference type="PANTHER" id="PTHR35368:SF1">
    <property type="entry name" value="HYDROPEROXIDE REDUCTASE"/>
    <property type="match status" value="1"/>
</dbReference>
<evidence type="ECO:0000313" key="1">
    <source>
        <dbReference type="EMBL" id="QLY39911.1"/>
    </source>
</evidence>
<name>A0A7L6N2Y9_9MOLU</name>
<reference evidence="1 2" key="1">
    <citation type="submission" date="2020-04" db="EMBL/GenBank/DDBJ databases">
        <authorList>
            <person name="Zheng R.K."/>
            <person name="Sun C.M."/>
        </authorList>
    </citation>
    <scope>NUCLEOTIDE SEQUENCE [LARGE SCALE GENOMIC DNA]</scope>
    <source>
        <strain evidence="2">zrk29</strain>
    </source>
</reference>
<dbReference type="InterPro" id="IPR052924">
    <property type="entry name" value="OsmC/Ohr_hydroprdx_reductase"/>
</dbReference>
<dbReference type="KEGG" id="tbk:HF295_03165"/>
<evidence type="ECO:0000313" key="2">
    <source>
        <dbReference type="Proteomes" id="UP000512167"/>
    </source>
</evidence>